<dbReference type="Proteomes" id="UP000074247">
    <property type="component" value="Unassembled WGS sequence"/>
</dbReference>
<evidence type="ECO:0000313" key="2">
    <source>
        <dbReference type="Proteomes" id="UP000074247"/>
    </source>
</evidence>
<organism evidence="1 2">
    <name type="scientific">Toxoplasma gondii ARI</name>
    <dbReference type="NCBI Taxonomy" id="1074872"/>
    <lineage>
        <taxon>Eukaryota</taxon>
        <taxon>Sar</taxon>
        <taxon>Alveolata</taxon>
        <taxon>Apicomplexa</taxon>
        <taxon>Conoidasida</taxon>
        <taxon>Coccidia</taxon>
        <taxon>Eucoccidiorida</taxon>
        <taxon>Eimeriorina</taxon>
        <taxon>Sarcocystidae</taxon>
        <taxon>Toxoplasma</taxon>
    </lineage>
</organism>
<dbReference type="EMBL" id="AGQS02004691">
    <property type="protein sequence ID" value="KYF43418.1"/>
    <property type="molecule type" value="Genomic_DNA"/>
</dbReference>
<dbReference type="VEuPathDB" id="ToxoDB:TGARI_227800D"/>
<reference evidence="1 2" key="1">
    <citation type="journal article" date="2016" name="Nat. Commun.">
        <title>Local admixture of amplified and diversified secreted pathogenesis determinants shapes mosaic Toxoplasma gondii genomes.</title>
        <authorList>
            <person name="Lorenzi H."/>
            <person name="Khan A."/>
            <person name="Behnke M.S."/>
            <person name="Namasivayam S."/>
            <person name="Swapna L.S."/>
            <person name="Hadjithomas M."/>
            <person name="Karamycheva S."/>
            <person name="Pinney D."/>
            <person name="Brunk B.P."/>
            <person name="Ajioka J.W."/>
            <person name="Ajzenberg D."/>
            <person name="Boothroyd J.C."/>
            <person name="Boyle J.P."/>
            <person name="Darde M.L."/>
            <person name="Diaz-Miranda M.A."/>
            <person name="Dubey J.P."/>
            <person name="Fritz H.M."/>
            <person name="Gennari S.M."/>
            <person name="Gregory B.D."/>
            <person name="Kim K."/>
            <person name="Saeij J.P."/>
            <person name="Su C."/>
            <person name="White M.W."/>
            <person name="Zhu X.Q."/>
            <person name="Howe D.K."/>
            <person name="Rosenthal B.M."/>
            <person name="Grigg M.E."/>
            <person name="Parkinson J."/>
            <person name="Liu L."/>
            <person name="Kissinger J.C."/>
            <person name="Roos D.S."/>
            <person name="Sibley L.D."/>
        </authorList>
    </citation>
    <scope>NUCLEOTIDE SEQUENCE [LARGE SCALE GENOMIC DNA]</scope>
    <source>
        <strain evidence="1 2">ARI</strain>
    </source>
</reference>
<proteinExistence type="predicted"/>
<feature type="non-terminal residue" evidence="1">
    <location>
        <position position="1"/>
    </location>
</feature>
<name>A0A139XXA5_TOXGO</name>
<sequence length="23" mass="2435">VSTPHPSGRGPSRVYAVLLQLLS</sequence>
<evidence type="ECO:0000313" key="1">
    <source>
        <dbReference type="EMBL" id="KYF43418.1"/>
    </source>
</evidence>
<feature type="non-terminal residue" evidence="1">
    <location>
        <position position="23"/>
    </location>
</feature>
<protein>
    <submittedName>
        <fullName evidence="1">EF hand domain-containing protein</fullName>
    </submittedName>
</protein>
<accession>A0A139XXA5</accession>
<gene>
    <name evidence="1" type="ORF">TGARI_227800D</name>
</gene>
<dbReference type="AlphaFoldDB" id="A0A139XXA5"/>
<comment type="caution">
    <text evidence="1">The sequence shown here is derived from an EMBL/GenBank/DDBJ whole genome shotgun (WGS) entry which is preliminary data.</text>
</comment>